<dbReference type="PROSITE" id="PS51257">
    <property type="entry name" value="PROKAR_LIPOPROTEIN"/>
    <property type="match status" value="1"/>
</dbReference>
<proteinExistence type="predicted"/>
<dbReference type="EMBL" id="CAUYUJ010019533">
    <property type="protein sequence ID" value="CAK0891899.1"/>
    <property type="molecule type" value="Genomic_DNA"/>
</dbReference>
<evidence type="ECO:0008006" key="4">
    <source>
        <dbReference type="Google" id="ProtNLM"/>
    </source>
</evidence>
<organism evidence="2 3">
    <name type="scientific">Prorocentrum cordatum</name>
    <dbReference type="NCBI Taxonomy" id="2364126"/>
    <lineage>
        <taxon>Eukaryota</taxon>
        <taxon>Sar</taxon>
        <taxon>Alveolata</taxon>
        <taxon>Dinophyceae</taxon>
        <taxon>Prorocentrales</taxon>
        <taxon>Prorocentraceae</taxon>
        <taxon>Prorocentrum</taxon>
    </lineage>
</organism>
<name>A0ABN9WY95_9DINO</name>
<evidence type="ECO:0000256" key="1">
    <source>
        <dbReference type="SAM" id="MobiDB-lite"/>
    </source>
</evidence>
<feature type="region of interest" description="Disordered" evidence="1">
    <location>
        <begin position="235"/>
        <end position="272"/>
    </location>
</feature>
<sequence>MKPWALTGTDKHGNTVPVGSGCLECATVHRESWAMEGAFSEVSKECRNNDDTNKRFDESAAVKRGDKVKGFDEVDIDSDSDIGVEVSQDCVGLTIPQFKEITDGREPPEAGLKIQDLVGPNGDKFKGVLMKGWKQPYVRFRFCKRPTLTTKRQKLDKHKHYRAEQPGMVIKALHKGSTKWSSSRRKLAAALSMEALRKKLGQLVEEAAPLPVLGGDDEESDVQVDNVTSHVHGAELKTPDSKGISKPKFNSGMSTARRGTTRNPFGDSGGGESQCGDLCGTSVWEHNIVKYDLVAILSGQKMGKERRRLKYWIDANSADTTLKNELNACNQHYAMGKIAEELSQPKDIVTMPIDRLKKLVGDLVDHGVDFPTPFQAKLLSRECADSPALLGGGVDNLTQFLKVVEPWGKQRGGDGGDAGAADGAAPAADADGEAFKFNAKAPAINILEGSTREKSFMFMDFFARQFLAGYVVARLVEKKDLNETVTSINFVFDRWADTVGMDDDVAEAVLKLLTCLRGLACLLGPLSPVEHWGDYLDLLRTGCKRAMKDPRAQLATALKTESATKDMVTTLKPYMDQTRKLRPLIENMSAKLRAGEAVTTHGLITMAKELSTFMKEVDAEAAEVKQAVDDMASDKSSPVAADGFWECQRSLFVAVHSRVSFGGEWADTLKQINDIIPVLETGMAAAAYLKDLDLFFSCEALASSDDWRLMAANTVTLTQQVYPGIDPSTKESAKQRVIAKAFIVVEQARLLEKLANHFGADSAVYRDRAVTQAGANLMAETISLAKAMRSMRSELKEHAPGPMKSMLDDEITPTYISVIGTAVVGYYKDAFDEDVATIKWEDIAGGGADGAMWYAAAANEDTIEECATAAGATIFTYSPEQREKMLDELVSKHDPLLRAAKFCDVVSGPTKTSIDLGEKLFRMARAAHYGGILAYIGADTDRSDMSKVRKQCTDPLAQIKKLSLEEFVPSGLLEMARRAVKMQRVT</sequence>
<accession>A0ABN9WY95</accession>
<evidence type="ECO:0000313" key="2">
    <source>
        <dbReference type="EMBL" id="CAK0891899.1"/>
    </source>
</evidence>
<protein>
    <recommendedName>
        <fullName evidence="4">Exocyst complex component Sec6</fullName>
    </recommendedName>
</protein>
<keyword evidence="3" id="KW-1185">Reference proteome</keyword>
<comment type="caution">
    <text evidence="2">The sequence shown here is derived from an EMBL/GenBank/DDBJ whole genome shotgun (WGS) entry which is preliminary data.</text>
</comment>
<gene>
    <name evidence="2" type="ORF">PCOR1329_LOCUS71697</name>
</gene>
<feature type="compositionally biased region" description="Polar residues" evidence="1">
    <location>
        <begin position="251"/>
        <end position="263"/>
    </location>
</feature>
<evidence type="ECO:0000313" key="3">
    <source>
        <dbReference type="Proteomes" id="UP001189429"/>
    </source>
</evidence>
<dbReference type="Proteomes" id="UP001189429">
    <property type="component" value="Unassembled WGS sequence"/>
</dbReference>
<reference evidence="2" key="1">
    <citation type="submission" date="2023-10" db="EMBL/GenBank/DDBJ databases">
        <authorList>
            <person name="Chen Y."/>
            <person name="Shah S."/>
            <person name="Dougan E. K."/>
            <person name="Thang M."/>
            <person name="Chan C."/>
        </authorList>
    </citation>
    <scope>NUCLEOTIDE SEQUENCE [LARGE SCALE GENOMIC DNA]</scope>
</reference>